<dbReference type="RefSeq" id="WP_161739296.1">
    <property type="nucleotide sequence ID" value="NZ_JAAAXN010000018.1"/>
</dbReference>
<comment type="caution">
    <text evidence="1">The sequence shown here is derived from an EMBL/GenBank/DDBJ whole genome shotgun (WGS) entry which is preliminary data.</text>
</comment>
<proteinExistence type="predicted"/>
<sequence length="100" mass="10943">MAGTKFYTQEQLEEAKLALECLPDLTPNKISRAELLDSLKESIITLAKSKGYTAAEIKSALQAVDISVSEKAISDVIRASKFPTKKRGKSTVKQETNQAQ</sequence>
<protein>
    <recommendedName>
        <fullName evidence="3">Mobilization protein MobC</fullName>
    </recommendedName>
</protein>
<evidence type="ECO:0000313" key="2">
    <source>
        <dbReference type="Proteomes" id="UP000659084"/>
    </source>
</evidence>
<name>A0AAW3WWK0_SERFO</name>
<dbReference type="Proteomes" id="UP000659084">
    <property type="component" value="Unassembled WGS sequence"/>
</dbReference>
<reference evidence="1" key="1">
    <citation type="submission" date="2020-08" db="EMBL/GenBank/DDBJ databases">
        <title>Food and environmental bacterial isolates.</title>
        <authorList>
            <person name="Richter L."/>
            <person name="Du Plessis E.M."/>
            <person name="Duvenage S."/>
            <person name="Allam M."/>
            <person name="Korsten L."/>
        </authorList>
    </citation>
    <scope>NUCLEOTIDE SEQUENCE</scope>
    <source>
        <strain evidence="1">UPMP2127</strain>
    </source>
</reference>
<gene>
    <name evidence="1" type="ORF">H8J20_24585</name>
</gene>
<evidence type="ECO:0008006" key="3">
    <source>
        <dbReference type="Google" id="ProtNLM"/>
    </source>
</evidence>
<accession>A0AAW3WWK0</accession>
<organism evidence="1 2">
    <name type="scientific">Serratia fonticola</name>
    <dbReference type="NCBI Taxonomy" id="47917"/>
    <lineage>
        <taxon>Bacteria</taxon>
        <taxon>Pseudomonadati</taxon>
        <taxon>Pseudomonadota</taxon>
        <taxon>Gammaproteobacteria</taxon>
        <taxon>Enterobacterales</taxon>
        <taxon>Yersiniaceae</taxon>
        <taxon>Serratia</taxon>
    </lineage>
</organism>
<dbReference type="AlphaFoldDB" id="A0AAW3WWK0"/>
<dbReference type="EMBL" id="JACNYO010000040">
    <property type="protein sequence ID" value="MBC3215313.1"/>
    <property type="molecule type" value="Genomic_DNA"/>
</dbReference>
<evidence type="ECO:0000313" key="1">
    <source>
        <dbReference type="EMBL" id="MBC3215313.1"/>
    </source>
</evidence>